<sequence>MPTSKKGFRAASPITSLSLPSKKANSNPSNSKNEDALRYKKKFTLKPSTPSALTLAQRSKRSTKIALVLNKEGQLHSEEPEGRGEEGLCLYCGGQHER</sequence>
<feature type="region of interest" description="Disordered" evidence="1">
    <location>
        <begin position="73"/>
        <end position="98"/>
    </location>
</feature>
<dbReference type="Proteomes" id="UP000037035">
    <property type="component" value="Unassembled WGS sequence"/>
</dbReference>
<feature type="compositionally biased region" description="Basic and acidic residues" evidence="1">
    <location>
        <begin position="73"/>
        <end position="86"/>
    </location>
</feature>
<proteinExistence type="predicted"/>
<feature type="region of interest" description="Disordered" evidence="1">
    <location>
        <begin position="1"/>
        <end position="37"/>
    </location>
</feature>
<evidence type="ECO:0000256" key="1">
    <source>
        <dbReference type="SAM" id="MobiDB-lite"/>
    </source>
</evidence>
<protein>
    <submittedName>
        <fullName evidence="2">Uncharacterized protein</fullName>
    </submittedName>
</protein>
<organism evidence="2 3">
    <name type="scientific">Puccinia sorghi</name>
    <dbReference type="NCBI Taxonomy" id="27349"/>
    <lineage>
        <taxon>Eukaryota</taxon>
        <taxon>Fungi</taxon>
        <taxon>Dikarya</taxon>
        <taxon>Basidiomycota</taxon>
        <taxon>Pucciniomycotina</taxon>
        <taxon>Pucciniomycetes</taxon>
        <taxon>Pucciniales</taxon>
        <taxon>Pucciniaceae</taxon>
        <taxon>Puccinia</taxon>
    </lineage>
</organism>
<keyword evidence="3" id="KW-1185">Reference proteome</keyword>
<reference evidence="2 3" key="1">
    <citation type="submission" date="2015-08" db="EMBL/GenBank/DDBJ databases">
        <title>Next Generation Sequencing and Analysis of the Genome of Puccinia sorghi L Schw, the Causal Agent of Maize Common Rust.</title>
        <authorList>
            <person name="Rochi L."/>
            <person name="Burguener G."/>
            <person name="Darino M."/>
            <person name="Turjanski A."/>
            <person name="Kreff E."/>
            <person name="Dieguez M.J."/>
            <person name="Sacco F."/>
        </authorList>
    </citation>
    <scope>NUCLEOTIDE SEQUENCE [LARGE SCALE GENOMIC DNA]</scope>
    <source>
        <strain evidence="2 3">RO10H11247</strain>
    </source>
</reference>
<dbReference type="AlphaFoldDB" id="A0A0L6VNH0"/>
<dbReference type="VEuPathDB" id="FungiDB:VP01_12890g1"/>
<dbReference type="EMBL" id="LAVV01003210">
    <property type="protein sequence ID" value="KNZ62298.1"/>
    <property type="molecule type" value="Genomic_DNA"/>
</dbReference>
<feature type="compositionally biased region" description="Low complexity" evidence="1">
    <location>
        <begin position="20"/>
        <end position="31"/>
    </location>
</feature>
<accession>A0A0L6VNH0</accession>
<gene>
    <name evidence="2" type="ORF">VP01_12890g1</name>
</gene>
<name>A0A0L6VNH0_9BASI</name>
<evidence type="ECO:0000313" key="2">
    <source>
        <dbReference type="EMBL" id="KNZ62298.1"/>
    </source>
</evidence>
<comment type="caution">
    <text evidence="2">The sequence shown here is derived from an EMBL/GenBank/DDBJ whole genome shotgun (WGS) entry which is preliminary data.</text>
</comment>
<evidence type="ECO:0000313" key="3">
    <source>
        <dbReference type="Proteomes" id="UP000037035"/>
    </source>
</evidence>